<protein>
    <submittedName>
        <fullName evidence="2">FIG004556: membrane metalloprotease</fullName>
    </submittedName>
</protein>
<feature type="non-terminal residue" evidence="2">
    <location>
        <position position="1"/>
    </location>
</feature>
<reference evidence="2" key="1">
    <citation type="submission" date="2020-02" db="EMBL/GenBank/DDBJ databases">
        <authorList>
            <person name="Meier V. D."/>
        </authorList>
    </citation>
    <scope>NUCLEOTIDE SEQUENCE</scope>
    <source>
        <strain evidence="2">AVDCRST_MAG55</strain>
    </source>
</reference>
<keyword evidence="2" id="KW-0645">Protease</keyword>
<feature type="non-terminal residue" evidence="2">
    <location>
        <position position="212"/>
    </location>
</feature>
<evidence type="ECO:0000313" key="2">
    <source>
        <dbReference type="EMBL" id="CAA9434064.1"/>
    </source>
</evidence>
<name>A0A6J4Q5M7_9ACTN</name>
<keyword evidence="2" id="KW-0378">Hydrolase</keyword>
<keyword evidence="2" id="KW-0482">Metalloprotease</keyword>
<dbReference type="EMBL" id="CADCUZ010000143">
    <property type="protein sequence ID" value="CAA9434064.1"/>
    <property type="molecule type" value="Genomic_DNA"/>
</dbReference>
<dbReference type="GO" id="GO:0006508">
    <property type="term" value="P:proteolysis"/>
    <property type="evidence" value="ECO:0007669"/>
    <property type="project" value="UniProtKB-KW"/>
</dbReference>
<feature type="compositionally biased region" description="Basic and acidic residues" evidence="1">
    <location>
        <begin position="197"/>
        <end position="212"/>
    </location>
</feature>
<evidence type="ECO:0000256" key="1">
    <source>
        <dbReference type="SAM" id="MobiDB-lite"/>
    </source>
</evidence>
<feature type="compositionally biased region" description="Basic and acidic residues" evidence="1">
    <location>
        <begin position="100"/>
        <end position="112"/>
    </location>
</feature>
<feature type="compositionally biased region" description="Basic residues" evidence="1">
    <location>
        <begin position="75"/>
        <end position="99"/>
    </location>
</feature>
<feature type="region of interest" description="Disordered" evidence="1">
    <location>
        <begin position="1"/>
        <end position="212"/>
    </location>
</feature>
<sequence length="212" mass="23919">VPVPLPEQPVRRRRVPSRARDRDYRARGRPCHLRVPAGGRHRLPRGQGDPQPRLPPGRARQPDAADGRLRVGQAHARHALQAARRRLRPGGRGARRPRHQPPDRGGLRRALPDTRLSGWLPGPRRGDDGLHQRPPLRLQPHPHPPARRLQDPLPVPPARLERFRGLHEPVRADDPVRPDSGLLRHRPAHLQLPSRPRGTDTLRVRAAADKAL</sequence>
<organism evidence="2">
    <name type="scientific">uncultured Rubrobacteraceae bacterium</name>
    <dbReference type="NCBI Taxonomy" id="349277"/>
    <lineage>
        <taxon>Bacteria</taxon>
        <taxon>Bacillati</taxon>
        <taxon>Actinomycetota</taxon>
        <taxon>Rubrobacteria</taxon>
        <taxon>Rubrobacterales</taxon>
        <taxon>Rubrobacteraceae</taxon>
        <taxon>environmental samples</taxon>
    </lineage>
</organism>
<dbReference type="GO" id="GO:0008237">
    <property type="term" value="F:metallopeptidase activity"/>
    <property type="evidence" value="ECO:0007669"/>
    <property type="project" value="UniProtKB-KW"/>
</dbReference>
<accession>A0A6J4Q5M7</accession>
<gene>
    <name evidence="2" type="ORF">AVDCRST_MAG55-2874</name>
</gene>
<feature type="compositionally biased region" description="Basic and acidic residues" evidence="1">
    <location>
        <begin position="60"/>
        <end position="69"/>
    </location>
</feature>
<feature type="compositionally biased region" description="Basic and acidic residues" evidence="1">
    <location>
        <begin position="159"/>
        <end position="177"/>
    </location>
</feature>
<dbReference type="AlphaFoldDB" id="A0A6J4Q5M7"/>
<proteinExistence type="predicted"/>